<dbReference type="NCBIfam" id="TIGR02436">
    <property type="entry name" value="four helix bundle protein"/>
    <property type="match status" value="1"/>
</dbReference>
<dbReference type="InterPro" id="IPR036583">
    <property type="entry name" value="23S_rRNA_IVS_sf"/>
</dbReference>
<dbReference type="CDD" id="cd16377">
    <property type="entry name" value="23S_rRNA_IVP_like"/>
    <property type="match status" value="1"/>
</dbReference>
<dbReference type="Gene3D" id="1.20.1440.60">
    <property type="entry name" value="23S rRNA-intervening sequence"/>
    <property type="match status" value="1"/>
</dbReference>
<dbReference type="STRING" id="1801997.A3J64_00145"/>
<dbReference type="PANTHER" id="PTHR38471">
    <property type="entry name" value="FOUR HELIX BUNDLE PROTEIN"/>
    <property type="match status" value="1"/>
</dbReference>
<evidence type="ECO:0000313" key="2">
    <source>
        <dbReference type="Proteomes" id="UP000177061"/>
    </source>
</evidence>
<protein>
    <submittedName>
        <fullName evidence="1">Four helix bundle protein</fullName>
    </submittedName>
</protein>
<sequence>MGQIKTFRDLQVWQKAHQLVLEIYRITVKFPNFEKYGLISQMRRAVISVASNIVEGFRRQHLRDSLNFYNIANGSLEELKYQMLVAHDLKYIDERIYQRTINLCEEVSKMLNSWIRSQKNNINPKA</sequence>
<gene>
    <name evidence="1" type="ORF">A3J64_00145</name>
</gene>
<name>A0A1G2FI80_9BACT</name>
<proteinExistence type="predicted"/>
<dbReference type="Pfam" id="PF05635">
    <property type="entry name" value="23S_rRNA_IVP"/>
    <property type="match status" value="1"/>
</dbReference>
<dbReference type="Proteomes" id="UP000177061">
    <property type="component" value="Unassembled WGS sequence"/>
</dbReference>
<organism evidence="1 2">
    <name type="scientific">Candidatus Portnoybacteria bacterium RIFCSPHIGHO2_12_FULL_38_9</name>
    <dbReference type="NCBI Taxonomy" id="1801997"/>
    <lineage>
        <taxon>Bacteria</taxon>
        <taxon>Candidatus Portnoyibacteriota</taxon>
    </lineage>
</organism>
<dbReference type="InterPro" id="IPR012657">
    <property type="entry name" value="23S_rRNA-intervening_sequence"/>
</dbReference>
<dbReference type="PANTHER" id="PTHR38471:SF2">
    <property type="entry name" value="FOUR HELIX BUNDLE PROTEIN"/>
    <property type="match status" value="1"/>
</dbReference>
<comment type="caution">
    <text evidence="1">The sequence shown here is derived from an EMBL/GenBank/DDBJ whole genome shotgun (WGS) entry which is preliminary data.</text>
</comment>
<dbReference type="SUPFAM" id="SSF158446">
    <property type="entry name" value="IVS-encoded protein-like"/>
    <property type="match status" value="1"/>
</dbReference>
<dbReference type="AlphaFoldDB" id="A0A1G2FI80"/>
<accession>A0A1G2FI80</accession>
<dbReference type="EMBL" id="MHNB01000010">
    <property type="protein sequence ID" value="OGZ37360.1"/>
    <property type="molecule type" value="Genomic_DNA"/>
</dbReference>
<evidence type="ECO:0000313" key="1">
    <source>
        <dbReference type="EMBL" id="OGZ37360.1"/>
    </source>
</evidence>
<reference evidence="1 2" key="1">
    <citation type="journal article" date="2016" name="Nat. Commun.">
        <title>Thousands of microbial genomes shed light on interconnected biogeochemical processes in an aquifer system.</title>
        <authorList>
            <person name="Anantharaman K."/>
            <person name="Brown C.T."/>
            <person name="Hug L.A."/>
            <person name="Sharon I."/>
            <person name="Castelle C.J."/>
            <person name="Probst A.J."/>
            <person name="Thomas B.C."/>
            <person name="Singh A."/>
            <person name="Wilkins M.J."/>
            <person name="Karaoz U."/>
            <person name="Brodie E.L."/>
            <person name="Williams K.H."/>
            <person name="Hubbard S.S."/>
            <person name="Banfield J.F."/>
        </authorList>
    </citation>
    <scope>NUCLEOTIDE SEQUENCE [LARGE SCALE GENOMIC DNA]</scope>
</reference>